<proteinExistence type="predicted"/>
<protein>
    <submittedName>
        <fullName evidence="1">Uncharacterized protein</fullName>
    </submittedName>
</protein>
<dbReference type="Proteomes" id="UP001607302">
    <property type="component" value="Unassembled WGS sequence"/>
</dbReference>
<evidence type="ECO:0000313" key="1">
    <source>
        <dbReference type="EMBL" id="KAL2728549.1"/>
    </source>
</evidence>
<name>A0ABD2B755_VESSQ</name>
<reference evidence="1 2" key="1">
    <citation type="journal article" date="2024" name="Ann. Entomol. Soc. Am.">
        <title>Genomic analyses of the southern and eastern yellowjacket wasps (Hymenoptera: Vespidae) reveal evolutionary signatures of social life.</title>
        <authorList>
            <person name="Catto M.A."/>
            <person name="Caine P.B."/>
            <person name="Orr S.E."/>
            <person name="Hunt B.G."/>
            <person name="Goodisman M.A.D."/>
        </authorList>
    </citation>
    <scope>NUCLEOTIDE SEQUENCE [LARGE SCALE GENOMIC DNA]</scope>
    <source>
        <strain evidence="1">233</strain>
        <tissue evidence="1">Head and thorax</tissue>
    </source>
</reference>
<dbReference type="AlphaFoldDB" id="A0ABD2B755"/>
<gene>
    <name evidence="1" type="ORF">V1478_006181</name>
</gene>
<accession>A0ABD2B755</accession>
<comment type="caution">
    <text evidence="1">The sequence shown here is derived from an EMBL/GenBank/DDBJ whole genome shotgun (WGS) entry which is preliminary data.</text>
</comment>
<dbReference type="EMBL" id="JAUDFV010000132">
    <property type="protein sequence ID" value="KAL2728549.1"/>
    <property type="molecule type" value="Genomic_DNA"/>
</dbReference>
<sequence length="219" mass="23924">MYDFGETRVKTFDGITTHIGRKMEGVCIDGINKLSTISSSSSSSVVVIVVKYVGINQRPRHRVGSDGAGSSIHGIAISKITILKYQGLVEPLNQVISSSFNSVYEPSFEAHHQGPLYISLMFFCNPEALTKYTQLGSLVGTWIEEAVGIKKTSSGLIAKVDGSFDATFIVITIDQFLTQGSFYRSWFLEEIVKIARNTTPLDNWSADGLTADGGNRRTS</sequence>
<evidence type="ECO:0000313" key="2">
    <source>
        <dbReference type="Proteomes" id="UP001607302"/>
    </source>
</evidence>
<organism evidence="1 2">
    <name type="scientific">Vespula squamosa</name>
    <name type="common">Southern yellow jacket</name>
    <name type="synonym">Wasp</name>
    <dbReference type="NCBI Taxonomy" id="30214"/>
    <lineage>
        <taxon>Eukaryota</taxon>
        <taxon>Metazoa</taxon>
        <taxon>Ecdysozoa</taxon>
        <taxon>Arthropoda</taxon>
        <taxon>Hexapoda</taxon>
        <taxon>Insecta</taxon>
        <taxon>Pterygota</taxon>
        <taxon>Neoptera</taxon>
        <taxon>Endopterygota</taxon>
        <taxon>Hymenoptera</taxon>
        <taxon>Apocrita</taxon>
        <taxon>Aculeata</taxon>
        <taxon>Vespoidea</taxon>
        <taxon>Vespidae</taxon>
        <taxon>Vespinae</taxon>
        <taxon>Vespula</taxon>
    </lineage>
</organism>
<keyword evidence="2" id="KW-1185">Reference proteome</keyword>